<dbReference type="AlphaFoldDB" id="A0A1H3FWU6"/>
<dbReference type="Pfam" id="PF25162">
    <property type="entry name" value="DUF7827"/>
    <property type="match status" value="1"/>
</dbReference>
<dbReference type="NCBIfam" id="NF045517">
    <property type="entry name" value="halo_surf_dom"/>
    <property type="match status" value="1"/>
</dbReference>
<organism evidence="4 5">
    <name type="scientific">Halobellus clavatus</name>
    <dbReference type="NCBI Taxonomy" id="660517"/>
    <lineage>
        <taxon>Archaea</taxon>
        <taxon>Methanobacteriati</taxon>
        <taxon>Methanobacteriota</taxon>
        <taxon>Stenosarchaea group</taxon>
        <taxon>Halobacteria</taxon>
        <taxon>Halobacteriales</taxon>
        <taxon>Haloferacaceae</taxon>
        <taxon>Halobellus</taxon>
    </lineage>
</organism>
<name>A0A1H3FWU6_9EURY</name>
<accession>A0A1H3FWU6</accession>
<feature type="domain" description="DUF7827" evidence="3">
    <location>
        <begin position="159"/>
        <end position="265"/>
    </location>
</feature>
<sequence>MRSRLARPVLALVLVTSVLAPVAIAGPAAAAEDLTVSHEGDRVTVASGPSQAVRGTAAAPVGTEVLVRVRSTGNTSPAFLKTRTGVVRDDGSWAVAFNFSDIDPGGTFELTARFENGSAEATVDGEIVACEGDCADSLPADTPTPIPEQTPTPTATADEEAPVAFGENIFVVNAGSVAALPIEFSGDADAAVVVVGNETDANYELETVVRDEDGDGQAVLYVDTALAGRGGETVSVSGGDTVSVRSETSLSAMLDPAAYDVTLYAGSEGSGAAEDVGTLVVQAQSSETPADADGDAATTATDRPDSDGTGLGSLPTGVLVSGAFVVGGAALAAVLLRG</sequence>
<feature type="region of interest" description="Disordered" evidence="1">
    <location>
        <begin position="284"/>
        <end position="310"/>
    </location>
</feature>
<evidence type="ECO:0000313" key="4">
    <source>
        <dbReference type="EMBL" id="SDX95552.1"/>
    </source>
</evidence>
<keyword evidence="2" id="KW-0812">Transmembrane</keyword>
<dbReference type="InterPro" id="IPR057149">
    <property type="entry name" value="DUF7827"/>
</dbReference>
<dbReference type="RefSeq" id="WP_089766789.1">
    <property type="nucleotide sequence ID" value="NZ_FNPB01000004.1"/>
</dbReference>
<keyword evidence="2" id="KW-0472">Membrane</keyword>
<protein>
    <recommendedName>
        <fullName evidence="3">DUF7827 domain-containing protein</fullName>
    </recommendedName>
</protein>
<evidence type="ECO:0000259" key="3">
    <source>
        <dbReference type="Pfam" id="PF25162"/>
    </source>
</evidence>
<dbReference type="Proteomes" id="UP000199170">
    <property type="component" value="Unassembled WGS sequence"/>
</dbReference>
<evidence type="ECO:0000256" key="2">
    <source>
        <dbReference type="SAM" id="Phobius"/>
    </source>
</evidence>
<feature type="compositionally biased region" description="Low complexity" evidence="1">
    <location>
        <begin position="288"/>
        <end position="301"/>
    </location>
</feature>
<proteinExistence type="predicted"/>
<evidence type="ECO:0000256" key="1">
    <source>
        <dbReference type="SAM" id="MobiDB-lite"/>
    </source>
</evidence>
<dbReference type="EMBL" id="FNPB01000004">
    <property type="protein sequence ID" value="SDX95552.1"/>
    <property type="molecule type" value="Genomic_DNA"/>
</dbReference>
<keyword evidence="2" id="KW-1133">Transmembrane helix</keyword>
<feature type="transmembrane region" description="Helical" evidence="2">
    <location>
        <begin position="314"/>
        <end position="336"/>
    </location>
</feature>
<keyword evidence="5" id="KW-1185">Reference proteome</keyword>
<gene>
    <name evidence="4" type="ORF">SAMN04487946_104225</name>
</gene>
<evidence type="ECO:0000313" key="5">
    <source>
        <dbReference type="Proteomes" id="UP000199170"/>
    </source>
</evidence>
<dbReference type="OrthoDB" id="293592at2157"/>
<reference evidence="5" key="1">
    <citation type="submission" date="2016-10" db="EMBL/GenBank/DDBJ databases">
        <authorList>
            <person name="Varghese N."/>
            <person name="Submissions S."/>
        </authorList>
    </citation>
    <scope>NUCLEOTIDE SEQUENCE [LARGE SCALE GENOMIC DNA]</scope>
    <source>
        <strain evidence="5">CGMCC 1.10118</strain>
    </source>
</reference>